<dbReference type="NCBIfam" id="TIGR01432">
    <property type="entry name" value="QOXA"/>
    <property type="match status" value="1"/>
</dbReference>
<evidence type="ECO:0000256" key="11">
    <source>
        <dbReference type="ARBA" id="ARBA00022982"/>
    </source>
</evidence>
<gene>
    <name evidence="23" type="ORF">B7C51_10355</name>
</gene>
<evidence type="ECO:0000256" key="7">
    <source>
        <dbReference type="ARBA" id="ARBA00022660"/>
    </source>
</evidence>
<evidence type="ECO:0000256" key="17">
    <source>
        <dbReference type="PIRNR" id="PIRNR000292"/>
    </source>
</evidence>
<dbReference type="EMBL" id="CP020557">
    <property type="protein sequence ID" value="ARF68144.1"/>
    <property type="molecule type" value="Genomic_DNA"/>
</dbReference>
<name>A0A1V0USI8_9BACL</name>
<dbReference type="Pfam" id="PF02790">
    <property type="entry name" value="COX2_TM"/>
    <property type="match status" value="1"/>
</dbReference>
<evidence type="ECO:0000256" key="20">
    <source>
        <dbReference type="SAM" id="Phobius"/>
    </source>
</evidence>
<keyword evidence="15 17" id="KW-0472">Membrane</keyword>
<dbReference type="InterPro" id="IPR006332">
    <property type="entry name" value="QoxA"/>
</dbReference>
<evidence type="ECO:0000259" key="22">
    <source>
        <dbReference type="PROSITE" id="PS50999"/>
    </source>
</evidence>
<keyword evidence="14" id="KW-0186">Copper</keyword>
<dbReference type="EC" id="1.10.3.-" evidence="17"/>
<dbReference type="RefSeq" id="WP_083039925.1">
    <property type="nucleotide sequence ID" value="NZ_CP020557.1"/>
</dbReference>
<dbReference type="PROSITE" id="PS50857">
    <property type="entry name" value="COX2_CUA"/>
    <property type="match status" value="1"/>
</dbReference>
<evidence type="ECO:0000256" key="3">
    <source>
        <dbReference type="ARBA" id="ARBA00007866"/>
    </source>
</evidence>
<dbReference type="GO" id="GO:0005507">
    <property type="term" value="F:copper ion binding"/>
    <property type="evidence" value="ECO:0007669"/>
    <property type="project" value="InterPro"/>
</dbReference>
<dbReference type="InterPro" id="IPR002429">
    <property type="entry name" value="CcO_II-like_C"/>
</dbReference>
<dbReference type="InterPro" id="IPR006333">
    <property type="entry name" value="Cyt_o_ubiquinol_oxidase_su2"/>
</dbReference>
<dbReference type="Gene3D" id="2.60.40.420">
    <property type="entry name" value="Cupredoxins - blue copper proteins"/>
    <property type="match status" value="1"/>
</dbReference>
<dbReference type="Gene3D" id="1.10.287.90">
    <property type="match status" value="1"/>
</dbReference>
<dbReference type="Proteomes" id="UP000192727">
    <property type="component" value="Chromosome"/>
</dbReference>
<evidence type="ECO:0000256" key="10">
    <source>
        <dbReference type="ARBA" id="ARBA00022729"/>
    </source>
</evidence>
<dbReference type="InterPro" id="IPR014222">
    <property type="entry name" value="Cyt_c_oxidase_su2"/>
</dbReference>
<dbReference type="GO" id="GO:0005886">
    <property type="term" value="C:plasma membrane"/>
    <property type="evidence" value="ECO:0007669"/>
    <property type="project" value="UniProtKB-SubCell"/>
</dbReference>
<dbReference type="InterPro" id="IPR011759">
    <property type="entry name" value="Cyt_c_oxidase_su2_TM_dom"/>
</dbReference>
<dbReference type="PROSITE" id="PS51257">
    <property type="entry name" value="PROKAR_LIPOPROTEIN"/>
    <property type="match status" value="1"/>
</dbReference>
<feature type="domain" description="Cytochrome oxidase subunit II transmembrane region profile" evidence="22">
    <location>
        <begin position="19"/>
        <end position="117"/>
    </location>
</feature>
<dbReference type="InterPro" id="IPR036257">
    <property type="entry name" value="Cyt_c_oxidase_su2_TM_sf"/>
</dbReference>
<proteinExistence type="inferred from homology"/>
<feature type="compositionally biased region" description="Basic and acidic residues" evidence="19">
    <location>
        <begin position="309"/>
        <end position="318"/>
    </location>
</feature>
<keyword evidence="12 20" id="KW-1133">Transmembrane helix</keyword>
<dbReference type="GO" id="GO:0009486">
    <property type="term" value="F:cytochrome bo3 ubiquinol oxidase activity"/>
    <property type="evidence" value="ECO:0007669"/>
    <property type="project" value="InterPro"/>
</dbReference>
<keyword evidence="7 17" id="KW-0679">Respiratory chain</keyword>
<evidence type="ECO:0000256" key="15">
    <source>
        <dbReference type="ARBA" id="ARBA00023136"/>
    </source>
</evidence>
<dbReference type="NCBIfam" id="TIGR02866">
    <property type="entry name" value="CoxB"/>
    <property type="match status" value="1"/>
</dbReference>
<evidence type="ECO:0000256" key="9">
    <source>
        <dbReference type="ARBA" id="ARBA00022723"/>
    </source>
</evidence>
<comment type="similarity">
    <text evidence="3 17 18">Belongs to the cytochrome c oxidase subunit 2 family.</text>
</comment>
<dbReference type="InterPro" id="IPR045187">
    <property type="entry name" value="CcO_II"/>
</dbReference>
<dbReference type="GO" id="GO:0004129">
    <property type="term" value="F:cytochrome-c oxidase activity"/>
    <property type="evidence" value="ECO:0007669"/>
    <property type="project" value="UniProtKB-UniRule"/>
</dbReference>
<dbReference type="PANTHER" id="PTHR22888">
    <property type="entry name" value="CYTOCHROME C OXIDASE, SUBUNIT II"/>
    <property type="match status" value="1"/>
</dbReference>
<keyword evidence="13 17" id="KW-0560">Oxidoreductase</keyword>
<evidence type="ECO:0000256" key="12">
    <source>
        <dbReference type="ARBA" id="ARBA00022989"/>
    </source>
</evidence>
<dbReference type="GO" id="GO:0016682">
    <property type="term" value="F:oxidoreductase activity, acting on diphenols and related substances as donors, oxygen as acceptor"/>
    <property type="evidence" value="ECO:0007669"/>
    <property type="project" value="InterPro"/>
</dbReference>
<dbReference type="SUPFAM" id="SSF81464">
    <property type="entry name" value="Cytochrome c oxidase subunit II-like, transmembrane region"/>
    <property type="match status" value="1"/>
</dbReference>
<evidence type="ECO:0000256" key="5">
    <source>
        <dbReference type="ARBA" id="ARBA00022448"/>
    </source>
</evidence>
<comment type="catalytic activity">
    <reaction evidence="1 17">
        <text>2 a quinol + O2 = 2 a quinone + 2 H2O</text>
        <dbReference type="Rhea" id="RHEA:55376"/>
        <dbReference type="ChEBI" id="CHEBI:15377"/>
        <dbReference type="ChEBI" id="CHEBI:15379"/>
        <dbReference type="ChEBI" id="CHEBI:24646"/>
        <dbReference type="ChEBI" id="CHEBI:132124"/>
    </reaction>
</comment>
<feature type="transmembrane region" description="Helical" evidence="20">
    <location>
        <begin position="42"/>
        <end position="65"/>
    </location>
</feature>
<dbReference type="GO" id="GO:0042773">
    <property type="term" value="P:ATP synthesis coupled electron transport"/>
    <property type="evidence" value="ECO:0007669"/>
    <property type="project" value="TreeGrafter"/>
</dbReference>
<organism evidence="23 24">
    <name type="scientific">Paenibacillus larvae subsp. pulvifaciens</name>
    <dbReference type="NCBI Taxonomy" id="1477"/>
    <lineage>
        <taxon>Bacteria</taxon>
        <taxon>Bacillati</taxon>
        <taxon>Bacillota</taxon>
        <taxon>Bacilli</taxon>
        <taxon>Bacillales</taxon>
        <taxon>Paenibacillaceae</taxon>
        <taxon>Paenibacillus</taxon>
    </lineage>
</organism>
<evidence type="ECO:0000256" key="2">
    <source>
        <dbReference type="ARBA" id="ARBA00004651"/>
    </source>
</evidence>
<dbReference type="AlphaFoldDB" id="A0A1V0USI8"/>
<comment type="function">
    <text evidence="17">Catalyzes quinol oxidation with the concomitant reduction of oxygen to water. Subunit II transfers the electrons from a quinol to the binuclear center of the catalytic subunit I.</text>
</comment>
<feature type="transmembrane region" description="Helical" evidence="20">
    <location>
        <begin position="86"/>
        <end position="107"/>
    </location>
</feature>
<evidence type="ECO:0000256" key="4">
    <source>
        <dbReference type="ARBA" id="ARBA00016131"/>
    </source>
</evidence>
<dbReference type="Pfam" id="PF00116">
    <property type="entry name" value="COX2"/>
    <property type="match status" value="1"/>
</dbReference>
<keyword evidence="6 17" id="KW-1003">Cell membrane</keyword>
<dbReference type="CDD" id="cd04212">
    <property type="entry name" value="CuRO_UO_II"/>
    <property type="match status" value="1"/>
</dbReference>
<keyword evidence="8 18" id="KW-0812">Transmembrane</keyword>
<evidence type="ECO:0000256" key="16">
    <source>
        <dbReference type="ARBA" id="ARBA00024688"/>
    </source>
</evidence>
<dbReference type="PIRSF" id="PIRSF000292">
    <property type="entry name" value="Ubi_od_II"/>
    <property type="match status" value="1"/>
</dbReference>
<feature type="domain" description="Cytochrome oxidase subunit II copper A binding" evidence="21">
    <location>
        <begin position="121"/>
        <end position="233"/>
    </location>
</feature>
<evidence type="ECO:0000259" key="21">
    <source>
        <dbReference type="PROSITE" id="PS50857"/>
    </source>
</evidence>
<evidence type="ECO:0000256" key="13">
    <source>
        <dbReference type="ARBA" id="ARBA00023002"/>
    </source>
</evidence>
<keyword evidence="5 17" id="KW-0813">Transport</keyword>
<evidence type="ECO:0000313" key="24">
    <source>
        <dbReference type="Proteomes" id="UP000192727"/>
    </source>
</evidence>
<keyword evidence="9" id="KW-0479">Metal-binding</keyword>
<dbReference type="PRINTS" id="PR01166">
    <property type="entry name" value="CYCOXIDASEII"/>
</dbReference>
<evidence type="ECO:0000313" key="23">
    <source>
        <dbReference type="EMBL" id="ARF68144.1"/>
    </source>
</evidence>
<accession>A0A1V0USI8</accession>
<reference evidence="23 24" key="1">
    <citation type="submission" date="2017-03" db="EMBL/GenBank/DDBJ databases">
        <title>Paenibacillus larvae genome sequencing.</title>
        <authorList>
            <person name="Dingman D.W."/>
        </authorList>
    </citation>
    <scope>NUCLEOTIDE SEQUENCE [LARGE SCALE GENOMIC DNA]</scope>
    <source>
        <strain evidence="23 24">SAG 10367</strain>
    </source>
</reference>
<dbReference type="PANTHER" id="PTHR22888:SF18">
    <property type="entry name" value="CYTOCHROME BO(3) UBIQUINOL OXIDASE SUBUNIT 2"/>
    <property type="match status" value="1"/>
</dbReference>
<evidence type="ECO:0000256" key="18">
    <source>
        <dbReference type="RuleBase" id="RU000456"/>
    </source>
</evidence>
<evidence type="ECO:0000256" key="8">
    <source>
        <dbReference type="ARBA" id="ARBA00022692"/>
    </source>
</evidence>
<dbReference type="InterPro" id="IPR034227">
    <property type="entry name" value="CuRO_UO_II"/>
</dbReference>
<keyword evidence="11 17" id="KW-0249">Electron transport</keyword>
<evidence type="ECO:0000256" key="1">
    <source>
        <dbReference type="ARBA" id="ARBA00000725"/>
    </source>
</evidence>
<dbReference type="SUPFAM" id="SSF49503">
    <property type="entry name" value="Cupredoxins"/>
    <property type="match status" value="1"/>
</dbReference>
<comment type="subcellular location">
    <subcellularLocation>
        <location evidence="2 18">Cell membrane</location>
        <topology evidence="2 18">Multi-pass membrane protein</topology>
    </subcellularLocation>
</comment>
<dbReference type="PROSITE" id="PS50999">
    <property type="entry name" value="COX2_TM"/>
    <property type="match status" value="1"/>
</dbReference>
<evidence type="ECO:0000256" key="6">
    <source>
        <dbReference type="ARBA" id="ARBA00022475"/>
    </source>
</evidence>
<protein>
    <recommendedName>
        <fullName evidence="4 17">Quinol oxidase subunit 2</fullName>
        <ecNumber evidence="17">1.10.3.-</ecNumber>
    </recommendedName>
</protein>
<comment type="function">
    <text evidence="16">Subunits I and II form the functional core of the enzyme complex. Electrons originating in cytochrome c are transferred via heme a and Cu(A) to the binuclear center formed by heme a3 and Cu(B).</text>
</comment>
<evidence type="ECO:0000256" key="19">
    <source>
        <dbReference type="SAM" id="MobiDB-lite"/>
    </source>
</evidence>
<feature type="region of interest" description="Disordered" evidence="19">
    <location>
        <begin position="289"/>
        <end position="324"/>
    </location>
</feature>
<keyword evidence="10" id="KW-0732">Signal</keyword>
<dbReference type="InterPro" id="IPR008972">
    <property type="entry name" value="Cupredoxin"/>
</dbReference>
<sequence length="324" mass="36955">MIKPNKPLFTLGLFLTFFLLSGCDYVVLDPKGPVAEEQKNLILYSIIFMIFIILVVYALFFIIVVKYRERKDKLDYEPPQKEGSKLLETIWTIIPIIIVIALSIPTVKAIYAIEKPKDESQEPLVINATSLDWKWVFSYPEQNIETVNYIKIPAGRPVLFKLTSADSMASFWVPALGGQKYAMAGMENKLYLEAHEPGVFDGRNANFTGEGFAHQTFKVTAQTKEDFEKWVNESKQTAPPLTQDQYDQLMLQGPADVMTFSSTHLQWVDHAREQDYALRVREKLGQLPKGTVDRKKNEDIPLSYMGSYESEKSGHEYQSHSGSH</sequence>
<evidence type="ECO:0000256" key="14">
    <source>
        <dbReference type="ARBA" id="ARBA00023008"/>
    </source>
</evidence>